<reference evidence="1 2" key="1">
    <citation type="submission" date="2020-04" db="EMBL/GenBank/DDBJ databases">
        <title>A novel gut-associated lysogenic phage, Bacteroides phage BV01, alters the host transcriptome and bile acid metabolism in Bacteroides vulgatus.</title>
        <authorList>
            <person name="Campbell D.E."/>
            <person name="Ly L."/>
            <person name="Ridlon J.M."/>
            <person name="Hsiao A."/>
            <person name="Degnan P.H."/>
        </authorList>
    </citation>
    <scope>NUCLEOTIDE SEQUENCE [LARGE SCALE GENOMIC DNA]</scope>
    <source>
        <strain evidence="1 2">VPI-BV8526</strain>
    </source>
</reference>
<evidence type="ECO:0000313" key="1">
    <source>
        <dbReference type="EMBL" id="NMW38742.1"/>
    </source>
</evidence>
<sequence>MEKRVHFFSIYDMSIGYNLVLAEKAIIKYQNATPSNINDVIELYHIKKLLDNNCRLTTWDDDYLNQLKVQVKDYNGIIAKFFKAISVEQIEVIYESIEWGYRQTFWDIIDQFKMFNIISADVLKRIAQENANDFRTILKCGFIVEKFKGIIRDILLSKSDSAHIIIDKYIARHNSPSDRELFLPSNLTMEDKEYIISRYLESDSPNLNYVRLICQNKDEQKNLILSPLIKVKANKLAEKLNDELMNDERTVIVEQKVGIEFSNIEGIKPCSFKMENDIPKYTYSVRFIKQCDNVQLIANSCYLFNWMNRHFLLELINKNSEVDVLESIAFDMSKNAYPAFNYFLTKNRISLCQLCGYNDILTGMQTSVEQELKKLYEVHLKDKYNYPSLVLNFPNVTDSWLNKCRVLLPELDSVVKQYNTYVEYDEVDIDIIKYSKPLKVTEGKSLLINKYFEINKDNIDISRVLYNMFASGAMLNYVEPYKDKHYHCLYDLLSNENSVSYNNYEDDQKHEIDFLVNQNILKKDDNGLLSLFNIEQTIALQSLWEYHACAYWHYNTEGRNALDEMFTKGWVVKKDNLLTTEERKYFSYCLDNSEFTNGLAYRNHYAHGSTPPKDNENIHQTAYFTILKLLTILILKIEDDLWSASKALSIGVEELNKIHDIIE</sequence>
<proteinExistence type="predicted"/>
<comment type="caution">
    <text evidence="1">The sequence shown here is derived from an EMBL/GenBank/DDBJ whole genome shotgun (WGS) entry which is preliminary data.</text>
</comment>
<name>A0A848QVK7_PHOVU</name>
<dbReference type="Proteomes" id="UP000583639">
    <property type="component" value="Unassembled WGS sequence"/>
</dbReference>
<dbReference type="RefSeq" id="WP_172769756.1">
    <property type="nucleotide sequence ID" value="NZ_JABDSI010000042.1"/>
</dbReference>
<accession>A0A848QVK7</accession>
<evidence type="ECO:0000313" key="2">
    <source>
        <dbReference type="Proteomes" id="UP000583639"/>
    </source>
</evidence>
<dbReference type="AlphaFoldDB" id="A0A848QVK7"/>
<dbReference type="EMBL" id="JABDSI010000042">
    <property type="protein sequence ID" value="NMW38742.1"/>
    <property type="molecule type" value="Genomic_DNA"/>
</dbReference>
<protein>
    <submittedName>
        <fullName evidence="1">Uncharacterized protein</fullName>
    </submittedName>
</protein>
<gene>
    <name evidence="1" type="ORF">HKQ55_00700</name>
</gene>
<organism evidence="1 2">
    <name type="scientific">Phocaeicola vulgatus</name>
    <name type="common">Bacteroides vulgatus</name>
    <dbReference type="NCBI Taxonomy" id="821"/>
    <lineage>
        <taxon>Bacteria</taxon>
        <taxon>Pseudomonadati</taxon>
        <taxon>Bacteroidota</taxon>
        <taxon>Bacteroidia</taxon>
        <taxon>Bacteroidales</taxon>
        <taxon>Bacteroidaceae</taxon>
        <taxon>Phocaeicola</taxon>
    </lineage>
</organism>